<name>A0AAE9YAK2_9CAUD</name>
<feature type="domain" description="DUF6884" evidence="1">
    <location>
        <begin position="23"/>
        <end position="155"/>
    </location>
</feature>
<dbReference type="Pfam" id="PF21818">
    <property type="entry name" value="DUF6884"/>
    <property type="match status" value="1"/>
</dbReference>
<dbReference type="Proteomes" id="UP001218377">
    <property type="component" value="Segment"/>
</dbReference>
<gene>
    <name evidence="2" type="ORF">TMCBR2_gp035c</name>
</gene>
<accession>A0AAE9YAK2</accession>
<organism evidence="2 3">
    <name type="scientific">Caulobacter phage TMCBR2</name>
    <dbReference type="NCBI Taxonomy" id="3025404"/>
    <lineage>
        <taxon>Viruses</taxon>
        <taxon>Duplodnaviria</taxon>
        <taxon>Heunggongvirae</taxon>
        <taxon>Uroviricota</taxon>
        <taxon>Caudoviricetes</taxon>
        <taxon>Caudoviricetes incertae sedis</taxon>
        <taxon>Kronosvirus</taxon>
        <taxon>Kronosvirus pomeria</taxon>
    </lineage>
</organism>
<evidence type="ECO:0000259" key="1">
    <source>
        <dbReference type="Pfam" id="PF21818"/>
    </source>
</evidence>
<keyword evidence="3" id="KW-1185">Reference proteome</keyword>
<evidence type="ECO:0000313" key="3">
    <source>
        <dbReference type="Proteomes" id="UP001218377"/>
    </source>
</evidence>
<proteinExistence type="predicted"/>
<dbReference type="EMBL" id="OQ269668">
    <property type="protein sequence ID" value="WCS66520.1"/>
    <property type="molecule type" value="Genomic_DNA"/>
</dbReference>
<protein>
    <recommendedName>
        <fullName evidence="1">DUF6884 domain-containing protein</fullName>
    </recommendedName>
</protein>
<reference evidence="2 3" key="1">
    <citation type="submission" date="2023-01" db="EMBL/GenBank/DDBJ databases">
        <title>New species of Caulobacter bacteriophages in the Kronosvirus genus.</title>
        <authorList>
            <person name="Mohammadi T."/>
            <person name="Millwood A."/>
            <person name="Ely B."/>
        </authorList>
    </citation>
    <scope>NUCLEOTIDE SEQUENCE [LARGE SCALE GENOMIC DNA]</scope>
    <source>
        <strain evidence="2 3">TMCBR2</strain>
    </source>
</reference>
<evidence type="ECO:0000313" key="2">
    <source>
        <dbReference type="EMBL" id="WCS66520.1"/>
    </source>
</evidence>
<dbReference type="InterPro" id="IPR049251">
    <property type="entry name" value="DUF6884"/>
</dbReference>
<sequence>MALAAPVLLPLTWKDTCPMAPLHLIACSSTKAATPCAAKDLYDGHLFRLAREYVEAIGAPWRILSAKHGLVHPDTILAPYEQSLNDTTLVQKNEWAHGVAAQLEAEGLISEDGQPLVVFLAGRNYRMFLENLIAGRACCDVPMAGLGIGQQKAWLIDAIDQHYRDNPPPGTLAHARKELRDACRKLGDAVKADPLFQAAARAVRMGA</sequence>